<feature type="region of interest" description="Disordered" evidence="5">
    <location>
        <begin position="132"/>
        <end position="173"/>
    </location>
</feature>
<feature type="region of interest" description="Disordered" evidence="5">
    <location>
        <begin position="53"/>
        <end position="81"/>
    </location>
</feature>
<dbReference type="PROSITE" id="PS52015">
    <property type="entry name" value="TONB_CTD"/>
    <property type="match status" value="1"/>
</dbReference>
<dbReference type="EMBL" id="FOCF01000008">
    <property type="protein sequence ID" value="SEN56663.1"/>
    <property type="molecule type" value="Genomic_DNA"/>
</dbReference>
<dbReference type="Proteomes" id="UP000199206">
    <property type="component" value="Unassembled WGS sequence"/>
</dbReference>
<sequence length="254" mass="26648">MALNSLSRQDRMVSVALTAAVTAMVGWLLLIGLRLPGVVPTEDPLAVFSVVPPREVPHPKTVPARKHQRRKAGRAAPPNLRSTATQVVAPPPIVPVPVPPPVVVAPVANTGAAPTQGAALRAGPGTGAGGIGDGFGSGGDGDGDGDGWRDETPPRRIKGRIKDSDYPKAADDAGASGTVSVRIRVNTVGRVDECVVTGSSGSAVLDETTCRLIQQRYRYEPSRDGQGRPVTSYVVFDNDWLMEREPVPPAPPRR</sequence>
<protein>
    <submittedName>
        <fullName evidence="8">Protein TonB</fullName>
    </submittedName>
</protein>
<evidence type="ECO:0000256" key="4">
    <source>
        <dbReference type="ARBA" id="ARBA00023136"/>
    </source>
</evidence>
<dbReference type="Pfam" id="PF03544">
    <property type="entry name" value="TonB_C"/>
    <property type="match status" value="1"/>
</dbReference>
<keyword evidence="2 6" id="KW-0812">Transmembrane</keyword>
<feature type="compositionally biased region" description="Basic residues" evidence="5">
    <location>
        <begin position="63"/>
        <end position="73"/>
    </location>
</feature>
<dbReference type="NCBIfam" id="TIGR01352">
    <property type="entry name" value="tonB_Cterm"/>
    <property type="match status" value="1"/>
</dbReference>
<dbReference type="SUPFAM" id="SSF74653">
    <property type="entry name" value="TolA/TonB C-terminal domain"/>
    <property type="match status" value="1"/>
</dbReference>
<feature type="compositionally biased region" description="Basic and acidic residues" evidence="5">
    <location>
        <begin position="146"/>
        <end position="171"/>
    </location>
</feature>
<keyword evidence="4 6" id="KW-0472">Membrane</keyword>
<evidence type="ECO:0000313" key="9">
    <source>
        <dbReference type="Proteomes" id="UP000199206"/>
    </source>
</evidence>
<evidence type="ECO:0000256" key="3">
    <source>
        <dbReference type="ARBA" id="ARBA00022989"/>
    </source>
</evidence>
<organism evidence="8 9">
    <name type="scientific">Sphingomonas gellani</name>
    <dbReference type="NCBI Taxonomy" id="1166340"/>
    <lineage>
        <taxon>Bacteria</taxon>
        <taxon>Pseudomonadati</taxon>
        <taxon>Pseudomonadota</taxon>
        <taxon>Alphaproteobacteria</taxon>
        <taxon>Sphingomonadales</taxon>
        <taxon>Sphingomonadaceae</taxon>
        <taxon>Sphingomonas</taxon>
    </lineage>
</organism>
<dbReference type="Gene3D" id="3.30.1150.10">
    <property type="match status" value="1"/>
</dbReference>
<dbReference type="RefSeq" id="WP_093666578.1">
    <property type="nucleotide sequence ID" value="NZ_FOCF01000008.1"/>
</dbReference>
<feature type="domain" description="TonB C-terminal" evidence="7">
    <location>
        <begin position="151"/>
        <end position="245"/>
    </location>
</feature>
<evidence type="ECO:0000259" key="7">
    <source>
        <dbReference type="PROSITE" id="PS52015"/>
    </source>
</evidence>
<proteinExistence type="predicted"/>
<dbReference type="AlphaFoldDB" id="A0A1H8HKK7"/>
<dbReference type="InterPro" id="IPR006260">
    <property type="entry name" value="TonB/TolA_C"/>
</dbReference>
<comment type="subcellular location">
    <subcellularLocation>
        <location evidence="1">Membrane</location>
        <topology evidence="1">Single-pass membrane protein</topology>
    </subcellularLocation>
</comment>
<evidence type="ECO:0000256" key="6">
    <source>
        <dbReference type="SAM" id="Phobius"/>
    </source>
</evidence>
<accession>A0A1H8HKK7</accession>
<dbReference type="GO" id="GO:0016020">
    <property type="term" value="C:membrane"/>
    <property type="evidence" value="ECO:0007669"/>
    <property type="project" value="UniProtKB-SubCell"/>
</dbReference>
<gene>
    <name evidence="8" type="ORF">SAMN05192583_3084</name>
</gene>
<evidence type="ECO:0000256" key="2">
    <source>
        <dbReference type="ARBA" id="ARBA00022692"/>
    </source>
</evidence>
<dbReference type="GO" id="GO:0055085">
    <property type="term" value="P:transmembrane transport"/>
    <property type="evidence" value="ECO:0007669"/>
    <property type="project" value="InterPro"/>
</dbReference>
<dbReference type="OrthoDB" id="7390536at2"/>
<evidence type="ECO:0000256" key="5">
    <source>
        <dbReference type="SAM" id="MobiDB-lite"/>
    </source>
</evidence>
<feature type="transmembrane region" description="Helical" evidence="6">
    <location>
        <begin position="12"/>
        <end position="33"/>
    </location>
</feature>
<dbReference type="InterPro" id="IPR037682">
    <property type="entry name" value="TonB_C"/>
</dbReference>
<name>A0A1H8HKK7_9SPHN</name>
<keyword evidence="9" id="KW-1185">Reference proteome</keyword>
<reference evidence="9" key="1">
    <citation type="submission" date="2016-10" db="EMBL/GenBank/DDBJ databases">
        <authorList>
            <person name="Varghese N."/>
            <person name="Submissions S."/>
        </authorList>
    </citation>
    <scope>NUCLEOTIDE SEQUENCE [LARGE SCALE GENOMIC DNA]</scope>
    <source>
        <strain evidence="9">S6-262</strain>
    </source>
</reference>
<evidence type="ECO:0000313" key="8">
    <source>
        <dbReference type="EMBL" id="SEN56663.1"/>
    </source>
</evidence>
<keyword evidence="3 6" id="KW-1133">Transmembrane helix</keyword>
<evidence type="ECO:0000256" key="1">
    <source>
        <dbReference type="ARBA" id="ARBA00004167"/>
    </source>
</evidence>
<dbReference type="STRING" id="1166340.SAMN05192583_3084"/>